<protein>
    <submittedName>
        <fullName evidence="2">Putative iron-regulated membrane protein</fullName>
    </submittedName>
</protein>
<reference evidence="2 3" key="1">
    <citation type="submission" date="2020-08" db="EMBL/GenBank/DDBJ databases">
        <title>Genomic Encyclopedia of Type Strains, Phase IV (KMG-IV): sequencing the most valuable type-strain genomes for metagenomic binning, comparative biology and taxonomic classification.</title>
        <authorList>
            <person name="Goeker M."/>
        </authorList>
    </citation>
    <scope>NUCLEOTIDE SEQUENCE [LARGE SCALE GENOMIC DNA]</scope>
    <source>
        <strain evidence="2 3">DSM 27939</strain>
    </source>
</reference>
<dbReference type="Proteomes" id="UP000552709">
    <property type="component" value="Unassembled WGS sequence"/>
</dbReference>
<proteinExistence type="predicted"/>
<organism evidence="2 3">
    <name type="scientific">Deinococcus humi</name>
    <dbReference type="NCBI Taxonomy" id="662880"/>
    <lineage>
        <taxon>Bacteria</taxon>
        <taxon>Thermotogati</taxon>
        <taxon>Deinococcota</taxon>
        <taxon>Deinococci</taxon>
        <taxon>Deinococcales</taxon>
        <taxon>Deinococcaceae</taxon>
        <taxon>Deinococcus</taxon>
    </lineage>
</organism>
<feature type="transmembrane region" description="Helical" evidence="1">
    <location>
        <begin position="6"/>
        <end position="29"/>
    </location>
</feature>
<accession>A0A7W8K176</accession>
<name>A0A7W8K176_9DEIO</name>
<dbReference type="RefSeq" id="WP_184137414.1">
    <property type="nucleotide sequence ID" value="NZ_JACHFL010000020.1"/>
</dbReference>
<evidence type="ECO:0000313" key="2">
    <source>
        <dbReference type="EMBL" id="MBB5365703.1"/>
    </source>
</evidence>
<sequence>MTLGLVQMGLVGLWLLAAIVTGVAAIMGFARTGRALGSLIIASVALTGSFLSFLWPKLGDWDFYAAFGLYPALVVAATALVLPLAGRLLLKRTSNVD</sequence>
<gene>
    <name evidence="2" type="ORF">HNQ08_004829</name>
</gene>
<keyword evidence="1" id="KW-0812">Transmembrane</keyword>
<feature type="transmembrane region" description="Helical" evidence="1">
    <location>
        <begin position="36"/>
        <end position="55"/>
    </location>
</feature>
<feature type="transmembrane region" description="Helical" evidence="1">
    <location>
        <begin position="67"/>
        <end position="90"/>
    </location>
</feature>
<keyword evidence="1" id="KW-0472">Membrane</keyword>
<dbReference type="AlphaFoldDB" id="A0A7W8K176"/>
<dbReference type="EMBL" id="JACHFL010000020">
    <property type="protein sequence ID" value="MBB5365703.1"/>
    <property type="molecule type" value="Genomic_DNA"/>
</dbReference>
<evidence type="ECO:0000313" key="3">
    <source>
        <dbReference type="Proteomes" id="UP000552709"/>
    </source>
</evidence>
<evidence type="ECO:0000256" key="1">
    <source>
        <dbReference type="SAM" id="Phobius"/>
    </source>
</evidence>
<keyword evidence="1" id="KW-1133">Transmembrane helix</keyword>
<keyword evidence="3" id="KW-1185">Reference proteome</keyword>
<comment type="caution">
    <text evidence="2">The sequence shown here is derived from an EMBL/GenBank/DDBJ whole genome shotgun (WGS) entry which is preliminary data.</text>
</comment>